<evidence type="ECO:0000256" key="7">
    <source>
        <dbReference type="ARBA" id="ARBA00023027"/>
    </source>
</evidence>
<evidence type="ECO:0000259" key="10">
    <source>
        <dbReference type="Pfam" id="PF02852"/>
    </source>
</evidence>
<sequence length="395" mass="42499">MEAFDLVVVGGGTGGYTAAIHATQLGLTAALVEREKVGGVCLHKGCIPTKLLLETAHNLSLIRNSRTFGITAENISLDYGLLASRTEQVVGALHKNLRSVIQKHKVEIIEGHARLLSPTEVDVDGRRLKAKNVILATGSRPKALPGLEPDGLRIVTSDHCLEMREVPSSVVVIGAGSVGLEFASFYLDVGAEVTVIELLPRLLPLEDADLGRGIEKLLAARGASVLTSARVLPDRTRMYDNVAELTVQQEGQERTVRGHAILVATGREGLTDGLGLENTNVRTENGSVVVDDRYRTGEPTVFAVGDLIGGLQLAHVAAAEGYLAAEAIAGKDTERLDYDRVPRVTYTRPHVAAVGLTEEQAKERGSNVKTRRFSFRSNAMALIRDETEGFVKLVY</sequence>
<keyword evidence="8" id="KW-1015">Disulfide bond</keyword>
<evidence type="ECO:0008006" key="13">
    <source>
        <dbReference type="Google" id="ProtNLM"/>
    </source>
</evidence>
<dbReference type="PANTHER" id="PTHR22912">
    <property type="entry name" value="DISULFIDE OXIDOREDUCTASE"/>
    <property type="match status" value="1"/>
</dbReference>
<evidence type="ECO:0000256" key="8">
    <source>
        <dbReference type="ARBA" id="ARBA00023157"/>
    </source>
</evidence>
<dbReference type="InterPro" id="IPR036188">
    <property type="entry name" value="FAD/NAD-bd_sf"/>
</dbReference>
<dbReference type="Gene3D" id="3.30.390.30">
    <property type="match status" value="1"/>
</dbReference>
<comment type="caution">
    <text evidence="12">The sequence shown here is derived from an EMBL/GenBank/DDBJ whole genome shotgun (WGS) entry which is preliminary data.</text>
</comment>
<evidence type="ECO:0000256" key="4">
    <source>
        <dbReference type="ARBA" id="ARBA00022630"/>
    </source>
</evidence>
<gene>
    <name evidence="12" type="ORF">LCGC14_2089140</name>
</gene>
<dbReference type="NCBIfam" id="TIGR01350">
    <property type="entry name" value="lipoamide_DH"/>
    <property type="match status" value="1"/>
</dbReference>
<comment type="similarity">
    <text evidence="2">Belongs to the class-I pyridine nucleotide-disulfide oxidoreductase family.</text>
</comment>
<dbReference type="InterPro" id="IPR023753">
    <property type="entry name" value="FAD/NAD-binding_dom"/>
</dbReference>
<evidence type="ECO:0000256" key="5">
    <source>
        <dbReference type="ARBA" id="ARBA00022827"/>
    </source>
</evidence>
<dbReference type="SUPFAM" id="SSF51905">
    <property type="entry name" value="FAD/NAD(P)-binding domain"/>
    <property type="match status" value="1"/>
</dbReference>
<dbReference type="PRINTS" id="PR00368">
    <property type="entry name" value="FADPNR"/>
</dbReference>
<dbReference type="AlphaFoldDB" id="A0A0F9F0M4"/>
<dbReference type="PROSITE" id="PS00076">
    <property type="entry name" value="PYRIDINE_REDOX_1"/>
    <property type="match status" value="1"/>
</dbReference>
<evidence type="ECO:0000256" key="9">
    <source>
        <dbReference type="ARBA" id="ARBA00023284"/>
    </source>
</evidence>
<evidence type="ECO:0000256" key="3">
    <source>
        <dbReference type="ARBA" id="ARBA00022490"/>
    </source>
</evidence>
<accession>A0A0F9F0M4</accession>
<dbReference type="InterPro" id="IPR012999">
    <property type="entry name" value="Pyr_OxRdtase_I_AS"/>
</dbReference>
<evidence type="ECO:0000256" key="1">
    <source>
        <dbReference type="ARBA" id="ARBA00001974"/>
    </source>
</evidence>
<evidence type="ECO:0000256" key="6">
    <source>
        <dbReference type="ARBA" id="ARBA00023002"/>
    </source>
</evidence>
<dbReference type="InterPro" id="IPR004099">
    <property type="entry name" value="Pyr_nucl-diS_OxRdtase_dimer"/>
</dbReference>
<dbReference type="GO" id="GO:0050660">
    <property type="term" value="F:flavin adenine dinucleotide binding"/>
    <property type="evidence" value="ECO:0007669"/>
    <property type="project" value="InterPro"/>
</dbReference>
<keyword evidence="6" id="KW-0560">Oxidoreductase</keyword>
<evidence type="ECO:0000256" key="2">
    <source>
        <dbReference type="ARBA" id="ARBA00007532"/>
    </source>
</evidence>
<dbReference type="GO" id="GO:0004148">
    <property type="term" value="F:dihydrolipoyl dehydrogenase (NADH) activity"/>
    <property type="evidence" value="ECO:0007669"/>
    <property type="project" value="InterPro"/>
</dbReference>
<dbReference type="InterPro" id="IPR006258">
    <property type="entry name" value="Lipoamide_DH"/>
</dbReference>
<dbReference type="Pfam" id="PF02852">
    <property type="entry name" value="Pyr_redox_dim"/>
    <property type="match status" value="1"/>
</dbReference>
<organism evidence="12">
    <name type="scientific">marine sediment metagenome</name>
    <dbReference type="NCBI Taxonomy" id="412755"/>
    <lineage>
        <taxon>unclassified sequences</taxon>
        <taxon>metagenomes</taxon>
        <taxon>ecological metagenomes</taxon>
    </lineage>
</organism>
<proteinExistence type="inferred from homology"/>
<reference evidence="12" key="1">
    <citation type="journal article" date="2015" name="Nature">
        <title>Complex archaea that bridge the gap between prokaryotes and eukaryotes.</title>
        <authorList>
            <person name="Spang A."/>
            <person name="Saw J.H."/>
            <person name="Jorgensen S.L."/>
            <person name="Zaremba-Niedzwiedzka K."/>
            <person name="Martijn J."/>
            <person name="Lind A.E."/>
            <person name="van Eijk R."/>
            <person name="Schleper C."/>
            <person name="Guy L."/>
            <person name="Ettema T.J."/>
        </authorList>
    </citation>
    <scope>NUCLEOTIDE SEQUENCE</scope>
</reference>
<dbReference type="PANTHER" id="PTHR22912:SF217">
    <property type="entry name" value="DIHYDROLIPOYL DEHYDROGENASE"/>
    <property type="match status" value="1"/>
</dbReference>
<keyword evidence="9" id="KW-0676">Redox-active center</keyword>
<dbReference type="EMBL" id="LAZR01025405">
    <property type="protein sequence ID" value="KKL72016.1"/>
    <property type="molecule type" value="Genomic_DNA"/>
</dbReference>
<dbReference type="InterPro" id="IPR016156">
    <property type="entry name" value="FAD/NAD-linked_Rdtase_dimer_sf"/>
</dbReference>
<dbReference type="GO" id="GO:0006103">
    <property type="term" value="P:2-oxoglutarate metabolic process"/>
    <property type="evidence" value="ECO:0007669"/>
    <property type="project" value="TreeGrafter"/>
</dbReference>
<dbReference type="Gene3D" id="3.50.50.60">
    <property type="entry name" value="FAD/NAD(P)-binding domain"/>
    <property type="match status" value="2"/>
</dbReference>
<feature type="domain" description="Pyridine nucleotide-disulphide oxidoreductase dimerisation" evidence="10">
    <location>
        <begin position="341"/>
        <end position="395"/>
    </location>
</feature>
<evidence type="ECO:0000259" key="11">
    <source>
        <dbReference type="Pfam" id="PF07992"/>
    </source>
</evidence>
<dbReference type="PRINTS" id="PR00411">
    <property type="entry name" value="PNDRDTASEI"/>
</dbReference>
<protein>
    <recommendedName>
        <fullName evidence="13">FAD/NAD(P)-binding domain-containing protein</fullName>
    </recommendedName>
</protein>
<keyword evidence="7" id="KW-0520">NAD</keyword>
<keyword evidence="5" id="KW-0274">FAD</keyword>
<name>A0A0F9F0M4_9ZZZZ</name>
<comment type="cofactor">
    <cofactor evidence="1">
        <name>FAD</name>
        <dbReference type="ChEBI" id="CHEBI:57692"/>
    </cofactor>
</comment>
<keyword evidence="4" id="KW-0285">Flavoprotein</keyword>
<feature type="domain" description="FAD/NAD(P)-binding" evidence="11">
    <location>
        <begin position="4"/>
        <end position="321"/>
    </location>
</feature>
<dbReference type="InterPro" id="IPR050151">
    <property type="entry name" value="Class-I_Pyr_Nuc-Dis_Oxidored"/>
</dbReference>
<evidence type="ECO:0000313" key="12">
    <source>
        <dbReference type="EMBL" id="KKL72016.1"/>
    </source>
</evidence>
<dbReference type="Pfam" id="PF07992">
    <property type="entry name" value="Pyr_redox_2"/>
    <property type="match status" value="1"/>
</dbReference>
<keyword evidence="3" id="KW-0963">Cytoplasm</keyword>
<feature type="non-terminal residue" evidence="12">
    <location>
        <position position="395"/>
    </location>
</feature>